<evidence type="ECO:0000256" key="3">
    <source>
        <dbReference type="ARBA" id="ARBA00022679"/>
    </source>
</evidence>
<dbReference type="EMBL" id="MU003769">
    <property type="protein sequence ID" value="KAF2724887.1"/>
    <property type="molecule type" value="Genomic_DNA"/>
</dbReference>
<protein>
    <recommendedName>
        <fullName evidence="7">tRNA (guanine(26)-N(2))-dimethyltransferase</fullName>
        <ecNumber evidence="7">2.1.1.216</ecNumber>
    </recommendedName>
    <alternativeName>
        <fullName evidence="10">tRNA 2,2-dimethylguanosine-26 methyltransferase</fullName>
    </alternativeName>
    <alternativeName>
        <fullName evidence="9">tRNA(guanine-26,N(2)-N(2)) methyltransferase</fullName>
    </alternativeName>
    <alternativeName>
        <fullName evidence="11">tRNA(m(2,2)G26)dimethyltransferase</fullName>
    </alternativeName>
</protein>
<evidence type="ECO:0000256" key="5">
    <source>
        <dbReference type="ARBA" id="ARBA00022694"/>
    </source>
</evidence>
<feature type="compositionally biased region" description="Basic and acidic residues" evidence="13">
    <location>
        <begin position="647"/>
        <end position="671"/>
    </location>
</feature>
<evidence type="ECO:0000256" key="13">
    <source>
        <dbReference type="SAM" id="MobiDB-lite"/>
    </source>
</evidence>
<comment type="similarity">
    <text evidence="12">Belongs to the class I-like SAM-binding methyltransferase superfamily. Trm1 family.</text>
</comment>
<dbReference type="InterPro" id="IPR042296">
    <property type="entry name" value="tRNA_met_Trm1_C"/>
</dbReference>
<reference evidence="14" key="1">
    <citation type="journal article" date="2020" name="Stud. Mycol.">
        <title>101 Dothideomycetes genomes: a test case for predicting lifestyles and emergence of pathogens.</title>
        <authorList>
            <person name="Haridas S."/>
            <person name="Albert R."/>
            <person name="Binder M."/>
            <person name="Bloem J."/>
            <person name="Labutti K."/>
            <person name="Salamov A."/>
            <person name="Andreopoulos B."/>
            <person name="Baker S."/>
            <person name="Barry K."/>
            <person name="Bills G."/>
            <person name="Bluhm B."/>
            <person name="Cannon C."/>
            <person name="Castanera R."/>
            <person name="Culley D."/>
            <person name="Daum C."/>
            <person name="Ezra D."/>
            <person name="Gonzalez J."/>
            <person name="Henrissat B."/>
            <person name="Kuo A."/>
            <person name="Liang C."/>
            <person name="Lipzen A."/>
            <person name="Lutzoni F."/>
            <person name="Magnuson J."/>
            <person name="Mondo S."/>
            <person name="Nolan M."/>
            <person name="Ohm R."/>
            <person name="Pangilinan J."/>
            <person name="Park H.-J."/>
            <person name="Ramirez L."/>
            <person name="Alfaro M."/>
            <person name="Sun H."/>
            <person name="Tritt A."/>
            <person name="Yoshinaga Y."/>
            <person name="Zwiers L.-H."/>
            <person name="Turgeon B."/>
            <person name="Goodwin S."/>
            <person name="Spatafora J."/>
            <person name="Crous P."/>
            <person name="Grigoriev I."/>
        </authorList>
    </citation>
    <scope>NUCLEOTIDE SEQUENCE</scope>
    <source>
        <strain evidence="14">CBS 116435</strain>
    </source>
</reference>
<dbReference type="OrthoDB" id="6349953at2759"/>
<dbReference type="PANTHER" id="PTHR10631">
    <property type="entry name" value="N 2 ,N 2 -DIMETHYLGUANOSINE TRNA METHYLTRANSFERASE"/>
    <property type="match status" value="1"/>
</dbReference>
<gene>
    <name evidence="14" type="ORF">K431DRAFT_300304</name>
</gene>
<accession>A0A9P4UQT6</accession>
<dbReference type="InterPro" id="IPR029063">
    <property type="entry name" value="SAM-dependent_MTases_sf"/>
</dbReference>
<dbReference type="Gene3D" id="3.40.50.150">
    <property type="entry name" value="Vaccinia Virus protein VP39"/>
    <property type="match status" value="1"/>
</dbReference>
<sequence>MADAGPVSIDVAPKAGQLVQHEGKTYRTVKEGLAYILIPPNAKTSQDPKVNSKNAKESVSEVHQNVFYNPIQQFNRDLSVLAIKAFGEDFCLKQNSRRQQQKQKNDGRNERRKDRKVGRNDLKRKLEEDGTEHKVVKIRRLDNGKIMDETNGNAYDAAKQIDLPHSEVDQDGITTADATPIVENLKAKEAPQPPWKPRFRILDALSATGLRALRYAQEIPFATAIIANDMDQGATKSIELNVKHNGLESMIVPNTGNAIGHMYHVAYPPHDSHGPQHVSAKYDVIDLDPYGTAAPFIDAALQALNDGGLLCVTCTDSGVFASCGYSEKTFALYGGMPAKGAHSHETGLRLILNSIATSAAKIGLAIEPLLSLSIDFYVRVFVRVRKSPAEVKFYPGKTMLTYECDHGCGAWHTQSFGRNSLQQGKNNTSFFKHPIAQGPSVDRLCEHCGSKMHVAGPMWAGPLHNGAFISRILEAVDCADGDVYYTKPRLEGMLDTALEELAVNEVVLPKTQKDNLIPKLAPEVKDNAPFFFIPSVLSKVMRCSAPAEAFIKGALRHAGYKVARSHCKPGSIKTNAPWPAIWHIMREWIRQKAPIKEGALREGMPGYRIMQAAAPPQELTTNEDHSGGEKSSDGTPEVVTELQAAQEPHKEPHKDPSRFKVVFDEALGRDKPGKKKLVRYQENPRENWGPMSRAKGSG</sequence>
<dbReference type="GO" id="GO:0005634">
    <property type="term" value="C:nucleus"/>
    <property type="evidence" value="ECO:0007669"/>
    <property type="project" value="TreeGrafter"/>
</dbReference>
<evidence type="ECO:0000256" key="11">
    <source>
        <dbReference type="ARBA" id="ARBA00083299"/>
    </source>
</evidence>
<dbReference type="EC" id="2.1.1.216" evidence="7"/>
<keyword evidence="3 12" id="KW-0808">Transferase</keyword>
<evidence type="ECO:0000256" key="7">
    <source>
        <dbReference type="ARBA" id="ARBA00039099"/>
    </source>
</evidence>
<evidence type="ECO:0000256" key="6">
    <source>
        <dbReference type="ARBA" id="ARBA00022884"/>
    </source>
</evidence>
<evidence type="ECO:0000313" key="15">
    <source>
        <dbReference type="Proteomes" id="UP000799441"/>
    </source>
</evidence>
<evidence type="ECO:0000256" key="9">
    <source>
        <dbReference type="ARBA" id="ARBA00077143"/>
    </source>
</evidence>
<comment type="caution">
    <text evidence="14">The sequence shown here is derived from an EMBL/GenBank/DDBJ whole genome shotgun (WGS) entry which is preliminary data.</text>
</comment>
<feature type="compositionally biased region" description="Basic and acidic residues" evidence="13">
    <location>
        <begin position="103"/>
        <end position="132"/>
    </location>
</feature>
<name>A0A9P4UQT6_9PEZI</name>
<keyword evidence="15" id="KW-1185">Reference proteome</keyword>
<evidence type="ECO:0000256" key="1">
    <source>
        <dbReference type="ARBA" id="ARBA00022555"/>
    </source>
</evidence>
<feature type="region of interest" description="Disordered" evidence="13">
    <location>
        <begin position="615"/>
        <end position="698"/>
    </location>
</feature>
<dbReference type="Proteomes" id="UP000799441">
    <property type="component" value="Unassembled WGS sequence"/>
</dbReference>
<keyword evidence="1 12" id="KW-0820">tRNA-binding</keyword>
<feature type="compositionally biased region" description="Basic and acidic residues" evidence="13">
    <location>
        <begin position="622"/>
        <end position="632"/>
    </location>
</feature>
<dbReference type="GO" id="GO:0002940">
    <property type="term" value="P:tRNA N2-guanine methylation"/>
    <property type="evidence" value="ECO:0007669"/>
    <property type="project" value="TreeGrafter"/>
</dbReference>
<evidence type="ECO:0000256" key="12">
    <source>
        <dbReference type="PROSITE-ProRule" id="PRU00958"/>
    </source>
</evidence>
<evidence type="ECO:0000256" key="10">
    <source>
        <dbReference type="ARBA" id="ARBA00082896"/>
    </source>
</evidence>
<keyword evidence="6 12" id="KW-0694">RNA-binding</keyword>
<organism evidence="14 15">
    <name type="scientific">Polychaeton citri CBS 116435</name>
    <dbReference type="NCBI Taxonomy" id="1314669"/>
    <lineage>
        <taxon>Eukaryota</taxon>
        <taxon>Fungi</taxon>
        <taxon>Dikarya</taxon>
        <taxon>Ascomycota</taxon>
        <taxon>Pezizomycotina</taxon>
        <taxon>Dothideomycetes</taxon>
        <taxon>Dothideomycetidae</taxon>
        <taxon>Capnodiales</taxon>
        <taxon>Capnodiaceae</taxon>
        <taxon>Polychaeton</taxon>
    </lineage>
</organism>
<dbReference type="AlphaFoldDB" id="A0A9P4UQT6"/>
<keyword evidence="5 12" id="KW-0819">tRNA processing</keyword>
<evidence type="ECO:0000256" key="4">
    <source>
        <dbReference type="ARBA" id="ARBA00022691"/>
    </source>
</evidence>
<dbReference type="GO" id="GO:0000049">
    <property type="term" value="F:tRNA binding"/>
    <property type="evidence" value="ECO:0007669"/>
    <property type="project" value="UniProtKB-UniRule"/>
</dbReference>
<dbReference type="NCBIfam" id="TIGR00308">
    <property type="entry name" value="TRM1"/>
    <property type="match status" value="1"/>
</dbReference>
<dbReference type="Pfam" id="PF02005">
    <property type="entry name" value="TRM"/>
    <property type="match status" value="2"/>
</dbReference>
<dbReference type="GO" id="GO:0160104">
    <property type="term" value="F:tRNA (guanine(26)-N2)-dimethyltransferase activity"/>
    <property type="evidence" value="ECO:0007669"/>
    <property type="project" value="UniProtKB-EC"/>
</dbReference>
<feature type="region of interest" description="Disordered" evidence="13">
    <location>
        <begin position="94"/>
        <end position="132"/>
    </location>
</feature>
<dbReference type="PROSITE" id="PS51626">
    <property type="entry name" value="SAM_MT_TRM1"/>
    <property type="match status" value="1"/>
</dbReference>
<keyword evidence="2 12" id="KW-0489">Methyltransferase</keyword>
<comment type="catalytic activity">
    <reaction evidence="8">
        <text>guanosine(26) in tRNA + 2 S-adenosyl-L-methionine = N(2)-dimethylguanosine(26) in tRNA + 2 S-adenosyl-L-homocysteine + 2 H(+)</text>
        <dbReference type="Rhea" id="RHEA:43140"/>
        <dbReference type="Rhea" id="RHEA-COMP:10359"/>
        <dbReference type="Rhea" id="RHEA-COMP:10360"/>
        <dbReference type="ChEBI" id="CHEBI:15378"/>
        <dbReference type="ChEBI" id="CHEBI:57856"/>
        <dbReference type="ChEBI" id="CHEBI:59789"/>
        <dbReference type="ChEBI" id="CHEBI:74269"/>
        <dbReference type="ChEBI" id="CHEBI:74513"/>
        <dbReference type="EC" id="2.1.1.216"/>
    </reaction>
</comment>
<evidence type="ECO:0000313" key="14">
    <source>
        <dbReference type="EMBL" id="KAF2724887.1"/>
    </source>
</evidence>
<dbReference type="SUPFAM" id="SSF53335">
    <property type="entry name" value="S-adenosyl-L-methionine-dependent methyltransferases"/>
    <property type="match status" value="1"/>
</dbReference>
<keyword evidence="4 12" id="KW-0949">S-adenosyl-L-methionine</keyword>
<evidence type="ECO:0000256" key="8">
    <source>
        <dbReference type="ARBA" id="ARBA00051897"/>
    </source>
</evidence>
<dbReference type="PANTHER" id="PTHR10631:SF3">
    <property type="entry name" value="TRNA (GUANINE(26)-N(2))-DIMETHYLTRANSFERASE"/>
    <property type="match status" value="1"/>
</dbReference>
<proteinExistence type="inferred from homology"/>
<dbReference type="InterPro" id="IPR002905">
    <property type="entry name" value="Trm1"/>
</dbReference>
<dbReference type="Gene3D" id="3.30.56.70">
    <property type="entry name" value="N2,N2-dimethylguanosine tRNA methyltransferase, C-terminal domain"/>
    <property type="match status" value="1"/>
</dbReference>
<dbReference type="FunFam" id="3.30.56.70:FF:000001">
    <property type="entry name" value="tRNA (guanine(26)-N(2))-dimethyltransferase"/>
    <property type="match status" value="1"/>
</dbReference>
<evidence type="ECO:0000256" key="2">
    <source>
        <dbReference type="ARBA" id="ARBA00022603"/>
    </source>
</evidence>